<dbReference type="Proteomes" id="UP000289340">
    <property type="component" value="Chromosome 16"/>
</dbReference>
<evidence type="ECO:0000313" key="1">
    <source>
        <dbReference type="EMBL" id="RZB60548.1"/>
    </source>
</evidence>
<sequence length="298" mass="33597">MEETEIDMLPVWVKLNFSKRIMGRVSEVMVRVLISVVEGEGSMTELGSKRMLKVHKSLSGEEGLESLGTSRMVQQCFLLTSGMSRNFTDYATMLPFDFRHATEIHGLSNDGCQVHLEHFGSWVAYGRSNWAASSSTLLKNGFRGFRNASIISENPGMKSLRGKEIALVKVQWGPDEGDSTWEVEDRKTGRDDGESSLRVTCENGSDIAMAAQLIHDRVVMECLKGVWETLKGNERYRFLGTIRLTATSLVHPEEPAHTLQQPVEWILPTPTPYRLVEPVQVIEVYPYKNQKSKPKSLY</sequence>
<accession>A0A445GH83</accession>
<gene>
    <name evidence="1" type="ORF">D0Y65_043349</name>
</gene>
<reference evidence="1 2" key="1">
    <citation type="submission" date="2018-09" db="EMBL/GenBank/DDBJ databases">
        <title>A high-quality reference genome of wild soybean provides a powerful tool to mine soybean genomes.</title>
        <authorList>
            <person name="Xie M."/>
            <person name="Chung C.Y.L."/>
            <person name="Li M.-W."/>
            <person name="Wong F.-L."/>
            <person name="Chan T.-F."/>
            <person name="Lam H.-M."/>
        </authorList>
    </citation>
    <scope>NUCLEOTIDE SEQUENCE [LARGE SCALE GENOMIC DNA]</scope>
    <source>
        <strain evidence="2">cv. W05</strain>
        <tissue evidence="1">Hypocotyl of etiolated seedlings</tissue>
    </source>
</reference>
<organism evidence="1 2">
    <name type="scientific">Glycine soja</name>
    <name type="common">Wild soybean</name>
    <dbReference type="NCBI Taxonomy" id="3848"/>
    <lineage>
        <taxon>Eukaryota</taxon>
        <taxon>Viridiplantae</taxon>
        <taxon>Streptophyta</taxon>
        <taxon>Embryophyta</taxon>
        <taxon>Tracheophyta</taxon>
        <taxon>Spermatophyta</taxon>
        <taxon>Magnoliopsida</taxon>
        <taxon>eudicotyledons</taxon>
        <taxon>Gunneridae</taxon>
        <taxon>Pentapetalae</taxon>
        <taxon>rosids</taxon>
        <taxon>fabids</taxon>
        <taxon>Fabales</taxon>
        <taxon>Fabaceae</taxon>
        <taxon>Papilionoideae</taxon>
        <taxon>50 kb inversion clade</taxon>
        <taxon>NPAAA clade</taxon>
        <taxon>indigoferoid/millettioid clade</taxon>
        <taxon>Phaseoleae</taxon>
        <taxon>Glycine</taxon>
        <taxon>Glycine subgen. Soja</taxon>
    </lineage>
</organism>
<dbReference type="EMBL" id="QZWG01000016">
    <property type="protein sequence ID" value="RZB60548.1"/>
    <property type="molecule type" value="Genomic_DNA"/>
</dbReference>
<dbReference type="AlphaFoldDB" id="A0A445GH83"/>
<protein>
    <submittedName>
        <fullName evidence="1">Uncharacterized protein</fullName>
    </submittedName>
</protein>
<comment type="caution">
    <text evidence="1">The sequence shown here is derived from an EMBL/GenBank/DDBJ whole genome shotgun (WGS) entry which is preliminary data.</text>
</comment>
<name>A0A445GH83_GLYSO</name>
<proteinExistence type="predicted"/>
<keyword evidence="2" id="KW-1185">Reference proteome</keyword>
<evidence type="ECO:0000313" key="2">
    <source>
        <dbReference type="Proteomes" id="UP000289340"/>
    </source>
</evidence>